<evidence type="ECO:0000256" key="6">
    <source>
        <dbReference type="ARBA" id="ARBA00022982"/>
    </source>
</evidence>
<keyword evidence="3" id="KW-0602">Photosynthesis</keyword>
<feature type="domain" description="Cytochrome c" evidence="10">
    <location>
        <begin position="24"/>
        <end position="122"/>
    </location>
</feature>
<dbReference type="GO" id="GO:0046872">
    <property type="term" value="F:metal ion binding"/>
    <property type="evidence" value="ECO:0007669"/>
    <property type="project" value="UniProtKB-KW"/>
</dbReference>
<comment type="function">
    <text evidence="1">Cytochrome c2 is found mainly in purple, non-sulfur, photosynthetic bacteria where it functions as the electron donor to the oxidized bacteriochlorophyll in the photophosphorylation pathway. However, it may also have a role in the respiratory chain and is found in some non-photosynthetic bacteria.</text>
</comment>
<dbReference type="GO" id="GO:0009055">
    <property type="term" value="F:electron transfer activity"/>
    <property type="evidence" value="ECO:0007669"/>
    <property type="project" value="InterPro"/>
</dbReference>
<feature type="chain" id="PRO_5012058172" evidence="9">
    <location>
        <begin position="24"/>
        <end position="122"/>
    </location>
</feature>
<evidence type="ECO:0000256" key="2">
    <source>
        <dbReference type="ARBA" id="ARBA00022448"/>
    </source>
</evidence>
<name>A0A211ZV35_9PROT</name>
<keyword evidence="4 8" id="KW-0349">Heme</keyword>
<proteinExistence type="predicted"/>
<dbReference type="RefSeq" id="WP_088149062.1">
    <property type="nucleotide sequence ID" value="NZ_NHON01000001.1"/>
</dbReference>
<comment type="caution">
    <text evidence="11">The sequence shown here is derived from an EMBL/GenBank/DDBJ whole genome shotgun (WGS) entry which is preliminary data.</text>
</comment>
<organism evidence="11 12">
    <name type="scientific">Inquilinus limosus</name>
    <dbReference type="NCBI Taxonomy" id="171674"/>
    <lineage>
        <taxon>Bacteria</taxon>
        <taxon>Pseudomonadati</taxon>
        <taxon>Pseudomonadota</taxon>
        <taxon>Alphaproteobacteria</taxon>
        <taxon>Rhodospirillales</taxon>
        <taxon>Rhodospirillaceae</taxon>
        <taxon>Inquilinus</taxon>
    </lineage>
</organism>
<keyword evidence="7 8" id="KW-0408">Iron</keyword>
<dbReference type="InterPro" id="IPR009056">
    <property type="entry name" value="Cyt_c-like_dom"/>
</dbReference>
<evidence type="ECO:0000313" key="12">
    <source>
        <dbReference type="Proteomes" id="UP000196655"/>
    </source>
</evidence>
<evidence type="ECO:0000256" key="7">
    <source>
        <dbReference type="ARBA" id="ARBA00023004"/>
    </source>
</evidence>
<accession>A0A211ZV35</accession>
<dbReference type="Pfam" id="PF00034">
    <property type="entry name" value="Cytochrom_C"/>
    <property type="match status" value="1"/>
</dbReference>
<keyword evidence="6" id="KW-0249">Electron transport</keyword>
<evidence type="ECO:0000256" key="8">
    <source>
        <dbReference type="PROSITE-ProRule" id="PRU00433"/>
    </source>
</evidence>
<evidence type="ECO:0000313" key="11">
    <source>
        <dbReference type="EMBL" id="OWJ69074.1"/>
    </source>
</evidence>
<evidence type="ECO:0000256" key="1">
    <source>
        <dbReference type="ARBA" id="ARBA00003590"/>
    </source>
</evidence>
<evidence type="ECO:0000259" key="10">
    <source>
        <dbReference type="PROSITE" id="PS51007"/>
    </source>
</evidence>
<feature type="signal peptide" evidence="9">
    <location>
        <begin position="1"/>
        <end position="23"/>
    </location>
</feature>
<gene>
    <name evidence="11" type="ORF">BWR60_00575</name>
</gene>
<evidence type="ECO:0000256" key="5">
    <source>
        <dbReference type="ARBA" id="ARBA00022723"/>
    </source>
</evidence>
<dbReference type="SUPFAM" id="SSF46626">
    <property type="entry name" value="Cytochrome c"/>
    <property type="match status" value="1"/>
</dbReference>
<dbReference type="OrthoDB" id="9805828at2"/>
<dbReference type="AlphaFoldDB" id="A0A211ZV35"/>
<dbReference type="Gene3D" id="1.10.760.10">
    <property type="entry name" value="Cytochrome c-like domain"/>
    <property type="match status" value="1"/>
</dbReference>
<keyword evidence="12" id="KW-1185">Reference proteome</keyword>
<evidence type="ECO:0000256" key="9">
    <source>
        <dbReference type="SAM" id="SignalP"/>
    </source>
</evidence>
<dbReference type="EMBL" id="NHON01000001">
    <property type="protein sequence ID" value="OWJ69074.1"/>
    <property type="molecule type" value="Genomic_DNA"/>
</dbReference>
<keyword evidence="2" id="KW-0813">Transport</keyword>
<protein>
    <submittedName>
        <fullName evidence="11">Cytochrome c family protein</fullName>
    </submittedName>
</protein>
<dbReference type="Proteomes" id="UP000196655">
    <property type="component" value="Unassembled WGS sequence"/>
</dbReference>
<dbReference type="InterPro" id="IPR002327">
    <property type="entry name" value="Cyt_c_1A/1B"/>
</dbReference>
<evidence type="ECO:0000256" key="4">
    <source>
        <dbReference type="ARBA" id="ARBA00022617"/>
    </source>
</evidence>
<dbReference type="InterPro" id="IPR036909">
    <property type="entry name" value="Cyt_c-like_dom_sf"/>
</dbReference>
<evidence type="ECO:0000256" key="3">
    <source>
        <dbReference type="ARBA" id="ARBA00022531"/>
    </source>
</evidence>
<keyword evidence="5 8" id="KW-0479">Metal-binding</keyword>
<dbReference type="PROSITE" id="PS51007">
    <property type="entry name" value="CYTC"/>
    <property type="match status" value="1"/>
</dbReference>
<dbReference type="PRINTS" id="PR00604">
    <property type="entry name" value="CYTCHRMECIAB"/>
</dbReference>
<keyword evidence="9" id="KW-0732">Signal</keyword>
<dbReference type="GO" id="GO:0015979">
    <property type="term" value="P:photosynthesis"/>
    <property type="evidence" value="ECO:0007669"/>
    <property type="project" value="UniProtKB-KW"/>
</dbReference>
<sequence>MNQTFRTALLAAALIGAASPGHAQDTAHGETVFKACAACHAKDQTNRTGPGLQGVVGRTAGTAPGFRFSHAMKQSGIVWDEKTLNAYLAAPQKAVPGNTMPYAGLKNNQDRADLIAYLATLK</sequence>
<reference evidence="12" key="1">
    <citation type="submission" date="2017-05" db="EMBL/GenBank/DDBJ databases">
        <authorList>
            <person name="Macchi M."/>
            <person name="Festa S."/>
            <person name="Coppotelli B.M."/>
            <person name="Morelli I.S."/>
        </authorList>
    </citation>
    <scope>NUCLEOTIDE SEQUENCE [LARGE SCALE GENOMIC DNA]</scope>
    <source>
        <strain evidence="12">I</strain>
    </source>
</reference>
<dbReference type="GO" id="GO:0020037">
    <property type="term" value="F:heme binding"/>
    <property type="evidence" value="ECO:0007669"/>
    <property type="project" value="InterPro"/>
</dbReference>
<dbReference type="PANTHER" id="PTHR11961">
    <property type="entry name" value="CYTOCHROME C"/>
    <property type="match status" value="1"/>
</dbReference>